<dbReference type="PRINTS" id="PR00111">
    <property type="entry name" value="ABHYDROLASE"/>
</dbReference>
<dbReference type="Proteomes" id="UP001193501">
    <property type="component" value="Unassembled WGS sequence"/>
</dbReference>
<accession>A0AAE4Y928</accession>
<dbReference type="InterPro" id="IPR050266">
    <property type="entry name" value="AB_hydrolase_sf"/>
</dbReference>
<dbReference type="Pfam" id="PF00561">
    <property type="entry name" value="Abhydrolase_1"/>
    <property type="match status" value="1"/>
</dbReference>
<dbReference type="RefSeq" id="WP_168775133.1">
    <property type="nucleotide sequence ID" value="NZ_JAABNR010000010.1"/>
</dbReference>
<dbReference type="SUPFAM" id="SSF53474">
    <property type="entry name" value="alpha/beta-Hydrolases"/>
    <property type="match status" value="1"/>
</dbReference>
<comment type="caution">
    <text evidence="2">The sequence shown here is derived from an EMBL/GenBank/DDBJ whole genome shotgun (WGS) entry which is preliminary data.</text>
</comment>
<sequence>MDLGQIDIPHRVWHAEAKGAVLMLHCSLAHAGAWAALADHLPERQLIAPDQAGHGRQPGWDGARSLHDQTYEDALELAPERFDLVGHSFGATVALRIALRHPGRVRSLTLIEPPLFVAARQAGDARYAPHHARHRRIETLIHDGQRQAALEAFHADWGNGATLADLPLRTVDYMRDRIHLIAAQAPVLGEDGAGLLAPGGLEGLTMPVMLMEGAMSPDIVGAIHDALAARIPSARRVAVVGAGHMLPITHPAEVARALRPMLGL</sequence>
<dbReference type="Gene3D" id="3.40.50.1820">
    <property type="entry name" value="alpha/beta hydrolase"/>
    <property type="match status" value="1"/>
</dbReference>
<dbReference type="EMBL" id="JAABNR010000010">
    <property type="protein sequence ID" value="NBZ88317.1"/>
    <property type="molecule type" value="Genomic_DNA"/>
</dbReference>
<dbReference type="AlphaFoldDB" id="A0AAE4Y928"/>
<proteinExistence type="predicted"/>
<reference evidence="2" key="1">
    <citation type="submission" date="2020-01" db="EMBL/GenBank/DDBJ databases">
        <authorList>
            <person name="Chen W.-M."/>
        </authorList>
    </citation>
    <scope>NUCLEOTIDE SEQUENCE</scope>
    <source>
        <strain evidence="2">CYK-10</strain>
    </source>
</reference>
<evidence type="ECO:0000313" key="2">
    <source>
        <dbReference type="EMBL" id="NBZ88317.1"/>
    </source>
</evidence>
<keyword evidence="3" id="KW-1185">Reference proteome</keyword>
<evidence type="ECO:0000313" key="3">
    <source>
        <dbReference type="Proteomes" id="UP001193501"/>
    </source>
</evidence>
<dbReference type="GO" id="GO:0016787">
    <property type="term" value="F:hydrolase activity"/>
    <property type="evidence" value="ECO:0007669"/>
    <property type="project" value="UniProtKB-KW"/>
</dbReference>
<dbReference type="InterPro" id="IPR000073">
    <property type="entry name" value="AB_hydrolase_1"/>
</dbReference>
<keyword evidence="2" id="KW-0378">Hydrolase</keyword>
<gene>
    <name evidence="2" type="ORF">GV832_12065</name>
</gene>
<protein>
    <submittedName>
        <fullName evidence="2">Alpha/beta fold hydrolase</fullName>
    </submittedName>
</protein>
<dbReference type="PANTHER" id="PTHR43798">
    <property type="entry name" value="MONOACYLGLYCEROL LIPASE"/>
    <property type="match status" value="1"/>
</dbReference>
<dbReference type="InterPro" id="IPR029058">
    <property type="entry name" value="AB_hydrolase_fold"/>
</dbReference>
<organism evidence="2 3">
    <name type="scientific">Stagnihabitans tardus</name>
    <dbReference type="NCBI Taxonomy" id="2699202"/>
    <lineage>
        <taxon>Bacteria</taxon>
        <taxon>Pseudomonadati</taxon>
        <taxon>Pseudomonadota</taxon>
        <taxon>Alphaproteobacteria</taxon>
        <taxon>Rhodobacterales</taxon>
        <taxon>Paracoccaceae</taxon>
        <taxon>Stagnihabitans</taxon>
    </lineage>
</organism>
<feature type="domain" description="AB hydrolase-1" evidence="1">
    <location>
        <begin position="20"/>
        <end position="251"/>
    </location>
</feature>
<name>A0AAE4Y928_9RHOB</name>
<evidence type="ECO:0000259" key="1">
    <source>
        <dbReference type="Pfam" id="PF00561"/>
    </source>
</evidence>